<dbReference type="Proteomes" id="UP000507954">
    <property type="component" value="Unassembled WGS sequence"/>
</dbReference>
<evidence type="ECO:0000313" key="2">
    <source>
        <dbReference type="EMBL" id="VTZ61950.1"/>
    </source>
</evidence>
<name>A0A508WYY3_9HYPH</name>
<accession>A0A508WYY3</accession>
<keyword evidence="3" id="KW-1185">Reference proteome</keyword>
<sequence length="65" mass="7185">MGISVPQDRIEAGYWRYLSCAAGNAAGNAVYNSRWLKLSDDEKDALQELIAARYFEIGADGDQDD</sequence>
<reference evidence="1 3" key="2">
    <citation type="journal article" date="2018" name="FEMS Microbiol. Ecol.">
        <title>Co-invading symbiotic mutualists of Medicago polymorpha retain high ancestral diversity and contain diverse accessory genomes.</title>
        <authorList>
            <person name="Porter S.S."/>
            <person name="Faber-Hammond J.J."/>
            <person name="Friesen M.L."/>
        </authorList>
    </citation>
    <scope>NUCLEOTIDE SEQUENCE [LARGE SCALE GENOMIC DNA]</scope>
    <source>
        <strain evidence="1 3">Str16</strain>
    </source>
</reference>
<reference evidence="2" key="3">
    <citation type="submission" date="2019-06" db="EMBL/GenBank/DDBJ databases">
        <authorList>
            <person name="Le Quere A."/>
            <person name="Colella S."/>
        </authorList>
    </citation>
    <scope>NUCLEOTIDE SEQUENCE</scope>
    <source>
        <strain evidence="2">EmedicaeMD41</strain>
    </source>
</reference>
<dbReference type="AlphaFoldDB" id="A0A508WYY3"/>
<organism evidence="2">
    <name type="scientific">Sinorhizobium medicae</name>
    <dbReference type="NCBI Taxonomy" id="110321"/>
    <lineage>
        <taxon>Bacteria</taxon>
        <taxon>Pseudomonadati</taxon>
        <taxon>Pseudomonadota</taxon>
        <taxon>Alphaproteobacteria</taxon>
        <taxon>Hyphomicrobiales</taxon>
        <taxon>Rhizobiaceae</taxon>
        <taxon>Sinorhizobium/Ensifer group</taxon>
        <taxon>Sinorhizobium</taxon>
    </lineage>
</organism>
<dbReference type="EMBL" id="NBUC01000132">
    <property type="protein sequence ID" value="PLT97195.1"/>
    <property type="molecule type" value="Genomic_DNA"/>
</dbReference>
<reference evidence="1" key="1">
    <citation type="submission" date="2017-04" db="EMBL/GenBank/DDBJ databases">
        <authorList>
            <person name="Porter S."/>
            <person name="Friesen M.L."/>
            <person name="Faber-Hammond J."/>
        </authorList>
    </citation>
    <scope>NUCLEOTIDE SEQUENCE</scope>
    <source>
        <strain evidence="1">Str16</strain>
    </source>
</reference>
<dbReference type="Proteomes" id="UP001190825">
    <property type="component" value="Unassembled WGS sequence"/>
</dbReference>
<dbReference type="EMBL" id="CABFNB010000097">
    <property type="protein sequence ID" value="VTZ61950.1"/>
    <property type="molecule type" value="Genomic_DNA"/>
</dbReference>
<proteinExistence type="predicted"/>
<gene>
    <name evidence="1" type="ORF">BMJ33_26435</name>
    <name evidence="2" type="ORF">EMEDMD4_310198</name>
</gene>
<protein>
    <submittedName>
        <fullName evidence="2">Uncharacterized protein</fullName>
    </submittedName>
</protein>
<evidence type="ECO:0000313" key="3">
    <source>
        <dbReference type="Proteomes" id="UP001190825"/>
    </source>
</evidence>
<evidence type="ECO:0000313" key="1">
    <source>
        <dbReference type="EMBL" id="PLT97195.1"/>
    </source>
</evidence>